<gene>
    <name evidence="3" type="ORF">MNBD_GAMMA21-379</name>
</gene>
<feature type="domain" description="Transposase IS801/IS1294" evidence="1">
    <location>
        <begin position="139"/>
        <end position="294"/>
    </location>
</feature>
<dbReference type="Pfam" id="PF14319">
    <property type="entry name" value="Zn_Tnp_IS91"/>
    <property type="match status" value="1"/>
</dbReference>
<dbReference type="GO" id="GO:0006313">
    <property type="term" value="P:DNA transposition"/>
    <property type="evidence" value="ECO:0007669"/>
    <property type="project" value="InterPro"/>
</dbReference>
<feature type="domain" description="Transposase zinc-binding" evidence="2">
    <location>
        <begin position="9"/>
        <end position="97"/>
    </location>
</feature>
<protein>
    <submittedName>
        <fullName evidence="3">Uncharacterized protein</fullName>
    </submittedName>
</protein>
<evidence type="ECO:0000259" key="2">
    <source>
        <dbReference type="Pfam" id="PF14319"/>
    </source>
</evidence>
<dbReference type="GO" id="GO:0004803">
    <property type="term" value="F:transposase activity"/>
    <property type="evidence" value="ECO:0007669"/>
    <property type="project" value="InterPro"/>
</dbReference>
<accession>A0A3B1AAD9</accession>
<dbReference type="PANTHER" id="PTHR37023:SF1">
    <property type="entry name" value="ISSOD25 TRANSPOSASE TNPA_ISSOD25"/>
    <property type="match status" value="1"/>
</dbReference>
<reference evidence="3" key="1">
    <citation type="submission" date="2018-06" db="EMBL/GenBank/DDBJ databases">
        <authorList>
            <person name="Zhirakovskaya E."/>
        </authorList>
    </citation>
    <scope>NUCLEOTIDE SEQUENCE</scope>
</reference>
<dbReference type="Pfam" id="PF04986">
    <property type="entry name" value="Y2_Tnp"/>
    <property type="match status" value="1"/>
</dbReference>
<proteinExistence type="predicted"/>
<name>A0A3B1AAD9_9ZZZZ</name>
<dbReference type="GO" id="GO:0003677">
    <property type="term" value="F:DNA binding"/>
    <property type="evidence" value="ECO:0007669"/>
    <property type="project" value="InterPro"/>
</dbReference>
<dbReference type="InterPro" id="IPR007069">
    <property type="entry name" value="Transposase_32"/>
</dbReference>
<dbReference type="AlphaFoldDB" id="A0A3B1AAD9"/>
<sequence length="294" mass="33939">MDATLQSAFSARFDHFQQHHSLALKHFKAANAIMQCRTEAMGGHVQRCPDDHEQHIQYHSCKHRSCPRCHALTNARWVEKQQARLLATDHYHVIFTIPHELLDLWRFNTRWFADALFQAARDTLMTLMQDEKHLGATPGILMALHTWGRTLSLHPHVHCLVTGGGLDKQQQWRACPYSYLLPVAVVKALYKGKLLARLWAALSAHDLALPTGKTQGGLQHLLRKLNDKQWNVRIQERYPQGHGVMLYLSRYVKGGAITNRRVFSVDDEQVTFGYTDHRDQKRKTMTLNTEHFIQ</sequence>
<dbReference type="PANTHER" id="PTHR37023">
    <property type="entry name" value="TRANSPOSASE"/>
    <property type="match status" value="1"/>
</dbReference>
<dbReference type="EMBL" id="UOFR01000061">
    <property type="protein sequence ID" value="VAW98570.1"/>
    <property type="molecule type" value="Genomic_DNA"/>
</dbReference>
<dbReference type="InterPro" id="IPR026889">
    <property type="entry name" value="Zn_Tnp"/>
</dbReference>
<feature type="non-terminal residue" evidence="3">
    <location>
        <position position="294"/>
    </location>
</feature>
<evidence type="ECO:0000313" key="3">
    <source>
        <dbReference type="EMBL" id="VAW98570.1"/>
    </source>
</evidence>
<evidence type="ECO:0000259" key="1">
    <source>
        <dbReference type="Pfam" id="PF04986"/>
    </source>
</evidence>
<organism evidence="3">
    <name type="scientific">hydrothermal vent metagenome</name>
    <dbReference type="NCBI Taxonomy" id="652676"/>
    <lineage>
        <taxon>unclassified sequences</taxon>
        <taxon>metagenomes</taxon>
        <taxon>ecological metagenomes</taxon>
    </lineage>
</organism>